<dbReference type="OrthoDB" id="5355033at2"/>
<organism evidence="2 3">
    <name type="scientific">Photobacterium marinum</name>
    <dbReference type="NCBI Taxonomy" id="1056511"/>
    <lineage>
        <taxon>Bacteria</taxon>
        <taxon>Pseudomonadati</taxon>
        <taxon>Pseudomonadota</taxon>
        <taxon>Gammaproteobacteria</taxon>
        <taxon>Vibrionales</taxon>
        <taxon>Vibrionaceae</taxon>
        <taxon>Photobacterium</taxon>
    </lineage>
</organism>
<evidence type="ECO:0000313" key="3">
    <source>
        <dbReference type="Proteomes" id="UP000011134"/>
    </source>
</evidence>
<dbReference type="InterPro" id="IPR016181">
    <property type="entry name" value="Acyl_CoA_acyltransferase"/>
</dbReference>
<dbReference type="PANTHER" id="PTHR43451">
    <property type="entry name" value="ACETYLTRANSFERASE (GNAT) FAMILY PROTEIN"/>
    <property type="match status" value="1"/>
</dbReference>
<dbReference type="Gene3D" id="3.40.630.30">
    <property type="match status" value="1"/>
</dbReference>
<comment type="caution">
    <text evidence="2">The sequence shown here is derived from an EMBL/GenBank/DDBJ whole genome shotgun (WGS) entry which is preliminary data.</text>
</comment>
<reference evidence="2 3" key="1">
    <citation type="submission" date="2012-12" db="EMBL/GenBank/DDBJ databases">
        <title>Genome Assembly of Photobacterium sp. AK15.</title>
        <authorList>
            <person name="Khatri I."/>
            <person name="Vaidya B."/>
            <person name="Srinivas T.N.R."/>
            <person name="Subramanian S."/>
            <person name="Pinnaka A."/>
        </authorList>
    </citation>
    <scope>NUCLEOTIDE SEQUENCE [LARGE SCALE GENOMIC DNA]</scope>
    <source>
        <strain evidence="2 3">AK15</strain>
    </source>
</reference>
<dbReference type="Pfam" id="PF13673">
    <property type="entry name" value="Acetyltransf_10"/>
    <property type="match status" value="1"/>
</dbReference>
<protein>
    <recommendedName>
        <fullName evidence="1">N-acetyltransferase domain-containing protein</fullName>
    </recommendedName>
</protein>
<evidence type="ECO:0000259" key="1">
    <source>
        <dbReference type="PROSITE" id="PS51186"/>
    </source>
</evidence>
<evidence type="ECO:0000313" key="2">
    <source>
        <dbReference type="EMBL" id="ELR64229.1"/>
    </source>
</evidence>
<dbReference type="RefSeq" id="WP_007468473.1">
    <property type="nucleotide sequence ID" value="NZ_AMZO01000030.1"/>
</dbReference>
<sequence>MQIFPLRAYISDDIGTIAQIYQQSATELGSPYYSAEQIEIWAGYPQNNPDEFEELLGQGHTLVATDDKNKPVAFGQLHPENHLTLLYVLPKFSRKGIGKQICATLEAIARSKGQKSLSVTASKVSKGLFEQLGFELIEEEISLRNNVAFERYNMVKQL</sequence>
<dbReference type="PROSITE" id="PS51186">
    <property type="entry name" value="GNAT"/>
    <property type="match status" value="1"/>
</dbReference>
<dbReference type="CDD" id="cd04301">
    <property type="entry name" value="NAT_SF"/>
    <property type="match status" value="1"/>
</dbReference>
<dbReference type="SUPFAM" id="SSF55729">
    <property type="entry name" value="Acyl-CoA N-acyltransferases (Nat)"/>
    <property type="match status" value="1"/>
</dbReference>
<dbReference type="PANTHER" id="PTHR43451:SF1">
    <property type="entry name" value="ACETYLTRANSFERASE"/>
    <property type="match status" value="1"/>
</dbReference>
<name>L8J9M8_9GAMM</name>
<accession>L8J9M8</accession>
<dbReference type="GO" id="GO:0016747">
    <property type="term" value="F:acyltransferase activity, transferring groups other than amino-acyl groups"/>
    <property type="evidence" value="ECO:0007669"/>
    <property type="project" value="InterPro"/>
</dbReference>
<dbReference type="InterPro" id="IPR000182">
    <property type="entry name" value="GNAT_dom"/>
</dbReference>
<dbReference type="InterPro" id="IPR052564">
    <property type="entry name" value="N-acetyltrans/Recomb-assoc"/>
</dbReference>
<keyword evidence="3" id="KW-1185">Reference proteome</keyword>
<dbReference type="PATRIC" id="fig|1056511.3.peg.3734"/>
<proteinExistence type="predicted"/>
<gene>
    <name evidence="2" type="ORF">C942_02811</name>
</gene>
<dbReference type="Proteomes" id="UP000011134">
    <property type="component" value="Unassembled WGS sequence"/>
</dbReference>
<dbReference type="AlphaFoldDB" id="L8J9M8"/>
<dbReference type="EMBL" id="AMZO01000030">
    <property type="protein sequence ID" value="ELR64229.1"/>
    <property type="molecule type" value="Genomic_DNA"/>
</dbReference>
<feature type="domain" description="N-acetyltransferase" evidence="1">
    <location>
        <begin position="4"/>
        <end position="158"/>
    </location>
</feature>